<dbReference type="OrthoDB" id="7778263at2"/>
<accession>A0A447IPU8</accession>
<dbReference type="AlphaFoldDB" id="A0A447IPU8"/>
<sequence length="86" mass="9107">MRHALILTCVAALAACTGEADTYPSLLPTDRILAEPALPDHAPHAASSVAVDAEAQARADALRQRADALRGPVIEPDALSRMRPRE</sequence>
<name>A0A447IPU8_9RHOB</name>
<organism evidence="2 3">
    <name type="scientific">Paracoccus haematequi</name>
    <dbReference type="NCBI Taxonomy" id="2491866"/>
    <lineage>
        <taxon>Bacteria</taxon>
        <taxon>Pseudomonadati</taxon>
        <taxon>Pseudomonadota</taxon>
        <taxon>Alphaproteobacteria</taxon>
        <taxon>Rhodobacterales</taxon>
        <taxon>Paracoccaceae</taxon>
        <taxon>Paracoccus</taxon>
    </lineage>
</organism>
<keyword evidence="3" id="KW-1185">Reference proteome</keyword>
<feature type="region of interest" description="Disordered" evidence="1">
    <location>
        <begin position="65"/>
        <end position="86"/>
    </location>
</feature>
<dbReference type="RefSeq" id="WP_126155123.1">
    <property type="nucleotide sequence ID" value="NZ_UZWE01000036.1"/>
</dbReference>
<dbReference type="PROSITE" id="PS51257">
    <property type="entry name" value="PROKAR_LIPOPROTEIN"/>
    <property type="match status" value="1"/>
</dbReference>
<evidence type="ECO:0008006" key="4">
    <source>
        <dbReference type="Google" id="ProtNLM"/>
    </source>
</evidence>
<dbReference type="Proteomes" id="UP000270743">
    <property type="component" value="Unassembled WGS sequence"/>
</dbReference>
<gene>
    <name evidence="2" type="ORF">PARHAE_02703</name>
</gene>
<evidence type="ECO:0000313" key="2">
    <source>
        <dbReference type="EMBL" id="VDS09500.1"/>
    </source>
</evidence>
<dbReference type="EMBL" id="UZWE01000036">
    <property type="protein sequence ID" value="VDS09500.1"/>
    <property type="molecule type" value="Genomic_DNA"/>
</dbReference>
<reference evidence="2 3" key="1">
    <citation type="submission" date="2018-12" db="EMBL/GenBank/DDBJ databases">
        <authorList>
            <person name="Criscuolo A."/>
        </authorList>
    </citation>
    <scope>NUCLEOTIDE SEQUENCE [LARGE SCALE GENOMIC DNA]</scope>
    <source>
        <strain evidence="2">ACIP1116241</strain>
    </source>
</reference>
<protein>
    <recommendedName>
        <fullName evidence="4">Lipoprotein</fullName>
    </recommendedName>
</protein>
<proteinExistence type="predicted"/>
<evidence type="ECO:0000313" key="3">
    <source>
        <dbReference type="Proteomes" id="UP000270743"/>
    </source>
</evidence>
<evidence type="ECO:0000256" key="1">
    <source>
        <dbReference type="SAM" id="MobiDB-lite"/>
    </source>
</evidence>